<dbReference type="EMBL" id="MH759782">
    <property type="protein sequence ID" value="QCC72913.1"/>
    <property type="molecule type" value="mRNA"/>
</dbReference>
<keyword evidence="2" id="KW-0677">Repeat</keyword>
<dbReference type="PANTHER" id="PTHR32467">
    <property type="entry name" value="AP2-LIKE ETHYLENE-RESPONSIVE TRANSCRIPTION FACTOR"/>
    <property type="match status" value="1"/>
</dbReference>
<dbReference type="FunFam" id="3.30.730.10:FF:000002">
    <property type="entry name" value="AP2-like ethylene-responsive transcription factor"/>
    <property type="match status" value="1"/>
</dbReference>
<dbReference type="InterPro" id="IPR001471">
    <property type="entry name" value="AP2/ERF_dom"/>
</dbReference>
<evidence type="ECO:0000256" key="6">
    <source>
        <dbReference type="ARBA" id="ARBA00023163"/>
    </source>
</evidence>
<evidence type="ECO:0000256" key="9">
    <source>
        <dbReference type="SAM" id="MobiDB-lite"/>
    </source>
</evidence>
<keyword evidence="3" id="KW-0805">Transcription regulation</keyword>
<evidence type="ECO:0000256" key="2">
    <source>
        <dbReference type="ARBA" id="ARBA00022737"/>
    </source>
</evidence>
<sequence length="480" mass="52787">MAILDLNLTVASGGSSSNSGSFGSTVVNGDSSENYSSSLELNAPTLSLSIFKANNPEKKNCNTRNDAVVQVRHGEDVHNGATTIHFFPERKRKSSSSERLHPLNRPLDGLNASTKLIPQPQPMKKSRRGPRSKSSQYRGVTFYRRTGRWESHIWDCGKQIYLGGFDTALTAARAYDRAAIKFRGVDADINFDISDYSEEIESMSSYTKEEFVNVLRRNSNGFSRGSSKYRGVTLHKCGRWEARMGQLLGRKYVYLGLFDTEIEAARAYDRAALKFNGIDAVTNFSPSLYEGEMTVDTGAVVDENLNLNLGIAPSSSTSCRKEKSNANGLQHQNTQNDIFTDLGTGIGNFVPASMKVPSQHGTVMVSGNPPPWSGGYSSSFPAYQIDNGPSLCLQERVAEKRNPTQAWQCEAPYKGPPCVPVFSAAASSGFSSSKFTVPSAAANQFDYPNSVILRHLYAPDNIPYIPDNIPRNPSRYYRRG</sequence>
<dbReference type="PRINTS" id="PR00367">
    <property type="entry name" value="ETHRSPELEMNT"/>
</dbReference>
<feature type="domain" description="AP2/ERF" evidence="10">
    <location>
        <begin position="136"/>
        <end position="192"/>
    </location>
</feature>
<dbReference type="AlphaFoldDB" id="A0A4D6J265"/>
<dbReference type="FunFam" id="3.30.730.10:FF:000004">
    <property type="entry name" value="AP2-like ethylene-responsive transcription factor"/>
    <property type="match status" value="1"/>
</dbReference>
<evidence type="ECO:0000256" key="7">
    <source>
        <dbReference type="ARBA" id="ARBA00023242"/>
    </source>
</evidence>
<dbReference type="PROSITE" id="PS51032">
    <property type="entry name" value="AP2_ERF"/>
    <property type="match status" value="2"/>
</dbReference>
<evidence type="ECO:0000256" key="1">
    <source>
        <dbReference type="ARBA" id="ARBA00004123"/>
    </source>
</evidence>
<dbReference type="GO" id="GO:0005634">
    <property type="term" value="C:nucleus"/>
    <property type="evidence" value="ECO:0007669"/>
    <property type="project" value="UniProtKB-SubCell"/>
</dbReference>
<name>A0A4D6J265_MANIN</name>
<evidence type="ECO:0000313" key="11">
    <source>
        <dbReference type="EMBL" id="QCC72913.1"/>
    </source>
</evidence>
<protein>
    <submittedName>
        <fullName evidence="11">AP2</fullName>
    </submittedName>
</protein>
<evidence type="ECO:0000256" key="3">
    <source>
        <dbReference type="ARBA" id="ARBA00023015"/>
    </source>
</evidence>
<keyword evidence="6" id="KW-0804">Transcription</keyword>
<gene>
    <name evidence="11" type="primary">AP2</name>
</gene>
<comment type="similarity">
    <text evidence="8">Belongs to the AP2/ERF transcription factor family. AP2 subfamily.</text>
</comment>
<dbReference type="SMART" id="SM00380">
    <property type="entry name" value="AP2"/>
    <property type="match status" value="2"/>
</dbReference>
<dbReference type="InterPro" id="IPR036955">
    <property type="entry name" value="AP2/ERF_dom_sf"/>
</dbReference>
<organism evidence="11">
    <name type="scientific">Mangifera indica</name>
    <name type="common">Mango</name>
    <dbReference type="NCBI Taxonomy" id="29780"/>
    <lineage>
        <taxon>Eukaryota</taxon>
        <taxon>Viridiplantae</taxon>
        <taxon>Streptophyta</taxon>
        <taxon>Embryophyta</taxon>
        <taxon>Tracheophyta</taxon>
        <taxon>Spermatophyta</taxon>
        <taxon>Magnoliopsida</taxon>
        <taxon>eudicotyledons</taxon>
        <taxon>Gunneridae</taxon>
        <taxon>Pentapetalae</taxon>
        <taxon>rosids</taxon>
        <taxon>malvids</taxon>
        <taxon>Sapindales</taxon>
        <taxon>Anacardiaceae</taxon>
        <taxon>Mangifera</taxon>
    </lineage>
</organism>
<dbReference type="SUPFAM" id="SSF54171">
    <property type="entry name" value="DNA-binding domain"/>
    <property type="match status" value="2"/>
</dbReference>
<comment type="subcellular location">
    <subcellularLocation>
        <location evidence="1">Nucleus</location>
    </subcellularLocation>
</comment>
<evidence type="ECO:0000256" key="8">
    <source>
        <dbReference type="ARBA" id="ARBA00037973"/>
    </source>
</evidence>
<keyword evidence="4" id="KW-0238">DNA-binding</keyword>
<dbReference type="PANTHER" id="PTHR32467:SF118">
    <property type="entry name" value="ETHYLENE-RESPONSIVE TRANSCRIPTION FACTOR RAP2-7"/>
    <property type="match status" value="1"/>
</dbReference>
<proteinExistence type="evidence at transcript level"/>
<evidence type="ECO:0000256" key="5">
    <source>
        <dbReference type="ARBA" id="ARBA00023159"/>
    </source>
</evidence>
<keyword evidence="7" id="KW-0539">Nucleus</keyword>
<dbReference type="InterPro" id="IPR016177">
    <property type="entry name" value="DNA-bd_dom_sf"/>
</dbReference>
<dbReference type="Pfam" id="PF00847">
    <property type="entry name" value="AP2"/>
    <property type="match status" value="2"/>
</dbReference>
<feature type="region of interest" description="Disordered" evidence="9">
    <location>
        <begin position="80"/>
        <end position="137"/>
    </location>
</feature>
<dbReference type="GO" id="GO:0003677">
    <property type="term" value="F:DNA binding"/>
    <property type="evidence" value="ECO:0007669"/>
    <property type="project" value="UniProtKB-KW"/>
</dbReference>
<dbReference type="GO" id="GO:0003700">
    <property type="term" value="F:DNA-binding transcription factor activity"/>
    <property type="evidence" value="ECO:0007669"/>
    <property type="project" value="InterPro"/>
</dbReference>
<reference evidence="11" key="1">
    <citation type="submission" date="2018-08" db="EMBL/GenBank/DDBJ databases">
        <title>Juvenility and vegetative phase transition in tropical/subtropical tree crops.</title>
        <authorList>
            <person name="Ahsan M.U."/>
            <person name="Hayward A."/>
            <person name="Irihimovitch V."/>
            <person name="Tanurdzic M."/>
            <person name="Fletcher S."/>
            <person name="Beveridge C."/>
            <person name="Mitter N."/>
        </authorList>
    </citation>
    <scope>NUCLEOTIDE SEQUENCE</scope>
</reference>
<evidence type="ECO:0000259" key="10">
    <source>
        <dbReference type="PROSITE" id="PS51032"/>
    </source>
</evidence>
<feature type="domain" description="AP2/ERF" evidence="10">
    <location>
        <begin position="228"/>
        <end position="285"/>
    </location>
</feature>
<accession>A0A4D6J265</accession>
<dbReference type="Gene3D" id="3.30.730.10">
    <property type="entry name" value="AP2/ERF domain"/>
    <property type="match status" value="2"/>
</dbReference>
<keyword evidence="5" id="KW-0010">Activator</keyword>
<dbReference type="CDD" id="cd00018">
    <property type="entry name" value="AP2"/>
    <property type="match status" value="2"/>
</dbReference>
<evidence type="ECO:0000256" key="4">
    <source>
        <dbReference type="ARBA" id="ARBA00023125"/>
    </source>
</evidence>